<gene>
    <name evidence="1" type="ORF">N1032_21985</name>
</gene>
<feature type="non-terminal residue" evidence="1">
    <location>
        <position position="1"/>
    </location>
</feature>
<dbReference type="Proteomes" id="UP001165586">
    <property type="component" value="Unassembled WGS sequence"/>
</dbReference>
<name>A0ABT2H8Z3_9MICO</name>
<evidence type="ECO:0000313" key="2">
    <source>
        <dbReference type="Proteomes" id="UP001165586"/>
    </source>
</evidence>
<sequence length="204" mass="22782">PLQKFIQQVQDGTMTLRQFAAIVAQDKAAAKMLSGVAQKRFDRAINSDRQMSSFIQSVINNGGRFSLRGRKGGARTNELVRMLNFVNAEQSTAKGALAVLRRATDRLGIKANTTKELRKAANITYRMVNKMEEYLRSVYDAASSFTSGQLQEVVANYVNAEMADLQAIEDNMEQIIEMLTDAMNLEKKPVNFPGGQRIKLEDIE</sequence>
<keyword evidence="2" id="KW-1185">Reference proteome</keyword>
<protein>
    <submittedName>
        <fullName evidence="1">Uncharacterized protein</fullName>
    </submittedName>
</protein>
<reference evidence="1" key="1">
    <citation type="submission" date="2022-08" db="EMBL/GenBank/DDBJ databases">
        <authorList>
            <person name="Deng Y."/>
            <person name="Han X.-F."/>
            <person name="Zhang Y.-Q."/>
        </authorList>
    </citation>
    <scope>NUCLEOTIDE SEQUENCE</scope>
    <source>
        <strain evidence="1">CPCC 203386</strain>
    </source>
</reference>
<dbReference type="RefSeq" id="WP_259542329.1">
    <property type="nucleotide sequence ID" value="NZ_JANLCJ010000024.1"/>
</dbReference>
<comment type="caution">
    <text evidence="1">The sequence shown here is derived from an EMBL/GenBank/DDBJ whole genome shotgun (WGS) entry which is preliminary data.</text>
</comment>
<evidence type="ECO:0000313" key="1">
    <source>
        <dbReference type="EMBL" id="MCS5736408.1"/>
    </source>
</evidence>
<accession>A0ABT2H8Z3</accession>
<dbReference type="EMBL" id="JANLCJ010000024">
    <property type="protein sequence ID" value="MCS5736408.1"/>
    <property type="molecule type" value="Genomic_DNA"/>
</dbReference>
<proteinExistence type="predicted"/>
<organism evidence="1 2">
    <name type="scientific">Herbiconiux daphne</name>
    <dbReference type="NCBI Taxonomy" id="2970914"/>
    <lineage>
        <taxon>Bacteria</taxon>
        <taxon>Bacillati</taxon>
        <taxon>Actinomycetota</taxon>
        <taxon>Actinomycetes</taxon>
        <taxon>Micrococcales</taxon>
        <taxon>Microbacteriaceae</taxon>
        <taxon>Herbiconiux</taxon>
    </lineage>
</organism>